<proteinExistence type="inferred from homology"/>
<dbReference type="EC" id="2.8.2.-" evidence="3"/>
<protein>
    <recommendedName>
        <fullName evidence="3">Sulfotransferase</fullName>
        <ecNumber evidence="3">2.8.2.-</ecNumber>
    </recommendedName>
</protein>
<dbReference type="InterPro" id="IPR000863">
    <property type="entry name" value="Sulfotransferase_dom"/>
</dbReference>
<dbReference type="AlphaFoldDB" id="A0AAV6LKI1"/>
<comment type="caution">
    <text evidence="6">The sequence shown here is derived from an EMBL/GenBank/DDBJ whole genome shotgun (WGS) entry which is preliminary data.</text>
</comment>
<keyword evidence="2 3" id="KW-0808">Transferase</keyword>
<dbReference type="Pfam" id="PF00685">
    <property type="entry name" value="Sulfotransfer_1"/>
    <property type="match status" value="2"/>
</dbReference>
<dbReference type="GO" id="GO:0008146">
    <property type="term" value="F:sulfotransferase activity"/>
    <property type="evidence" value="ECO:0007669"/>
    <property type="project" value="InterPro"/>
</dbReference>
<feature type="domain" description="Sulfotransferase" evidence="5">
    <location>
        <begin position="69"/>
        <end position="136"/>
    </location>
</feature>
<evidence type="ECO:0000256" key="2">
    <source>
        <dbReference type="ARBA" id="ARBA00022679"/>
    </source>
</evidence>
<feature type="domain" description="Sulfotransferase" evidence="5">
    <location>
        <begin position="19"/>
        <end position="67"/>
    </location>
</feature>
<dbReference type="EMBL" id="JACTNZ010000001">
    <property type="protein sequence ID" value="KAG5564534.1"/>
    <property type="molecule type" value="Genomic_DNA"/>
</dbReference>
<evidence type="ECO:0000259" key="5">
    <source>
        <dbReference type="Pfam" id="PF00685"/>
    </source>
</evidence>
<evidence type="ECO:0000256" key="4">
    <source>
        <dbReference type="SAM" id="SignalP"/>
    </source>
</evidence>
<evidence type="ECO:0000256" key="3">
    <source>
        <dbReference type="RuleBase" id="RU361155"/>
    </source>
</evidence>
<keyword evidence="4" id="KW-0732">Signal</keyword>
<dbReference type="Gene3D" id="3.40.50.300">
    <property type="entry name" value="P-loop containing nucleotide triphosphate hydrolases"/>
    <property type="match status" value="2"/>
</dbReference>
<keyword evidence="7" id="KW-1185">Reference proteome</keyword>
<dbReference type="InterPro" id="IPR027417">
    <property type="entry name" value="P-loop_NTPase"/>
</dbReference>
<feature type="signal peptide" evidence="4">
    <location>
        <begin position="1"/>
        <end position="18"/>
    </location>
</feature>
<gene>
    <name evidence="6" type="ORF">RHGRI_000647</name>
</gene>
<organism evidence="6 7">
    <name type="scientific">Rhododendron griersonianum</name>
    <dbReference type="NCBI Taxonomy" id="479676"/>
    <lineage>
        <taxon>Eukaryota</taxon>
        <taxon>Viridiplantae</taxon>
        <taxon>Streptophyta</taxon>
        <taxon>Embryophyta</taxon>
        <taxon>Tracheophyta</taxon>
        <taxon>Spermatophyta</taxon>
        <taxon>Magnoliopsida</taxon>
        <taxon>eudicotyledons</taxon>
        <taxon>Gunneridae</taxon>
        <taxon>Pentapetalae</taxon>
        <taxon>asterids</taxon>
        <taxon>Ericales</taxon>
        <taxon>Ericaceae</taxon>
        <taxon>Ericoideae</taxon>
        <taxon>Rhodoreae</taxon>
        <taxon>Rhododendron</taxon>
    </lineage>
</organism>
<reference evidence="6" key="1">
    <citation type="submission" date="2020-08" db="EMBL/GenBank/DDBJ databases">
        <title>Plant Genome Project.</title>
        <authorList>
            <person name="Zhang R.-G."/>
        </authorList>
    </citation>
    <scope>NUCLEOTIDE SEQUENCE</scope>
    <source>
        <strain evidence="6">WSP0</strain>
        <tissue evidence="6">Leaf</tissue>
    </source>
</reference>
<evidence type="ECO:0000313" key="6">
    <source>
        <dbReference type="EMBL" id="KAG5564534.1"/>
    </source>
</evidence>
<dbReference type="PANTHER" id="PTHR11783">
    <property type="entry name" value="SULFOTRANSFERASE SULT"/>
    <property type="match status" value="1"/>
</dbReference>
<feature type="chain" id="PRO_5043496044" description="Sulfotransferase" evidence="4">
    <location>
        <begin position="19"/>
        <end position="138"/>
    </location>
</feature>
<dbReference type="SUPFAM" id="SSF52540">
    <property type="entry name" value="P-loop containing nucleoside triphosphate hydrolases"/>
    <property type="match status" value="2"/>
</dbReference>
<name>A0AAV6LKI1_9ERIC</name>
<dbReference type="Proteomes" id="UP000823749">
    <property type="component" value="Chromosome 1"/>
</dbReference>
<comment type="similarity">
    <text evidence="1 3">Belongs to the sulfotransferase 1 family.</text>
</comment>
<evidence type="ECO:0000313" key="7">
    <source>
        <dbReference type="Proteomes" id="UP000823749"/>
    </source>
</evidence>
<accession>A0AAV6LKI1</accession>
<sequence>MAWQASCLLRNISRLVLIDDVLLISTPKSGTTWLKALIFATMKRTCYTNSTHPLLTTNPHDCVPFFEETERVVEEIIELCSFGKLKNLEVNKNGSRNPSFKNDVFFRKGEVGDWRNHLTPQMVERLDQITNEKLPGLF</sequence>
<evidence type="ECO:0000256" key="1">
    <source>
        <dbReference type="ARBA" id="ARBA00005771"/>
    </source>
</evidence>